<dbReference type="Proteomes" id="UP000689129">
    <property type="component" value="Unassembled WGS sequence"/>
</dbReference>
<gene>
    <name evidence="3" type="ORF">BN1708_007415</name>
    <name evidence="2" type="ORF">BN1723_004145</name>
    <name evidence="4" type="ORF">HYQ45_002024</name>
</gene>
<evidence type="ECO:0000313" key="3">
    <source>
        <dbReference type="EMBL" id="CRK37549.1"/>
    </source>
</evidence>
<dbReference type="AlphaFoldDB" id="A0A0G4MTK2"/>
<dbReference type="Gene3D" id="3.40.50.720">
    <property type="entry name" value="NAD(P)-binding Rossmann-like Domain"/>
    <property type="match status" value="1"/>
</dbReference>
<proteinExistence type="predicted"/>
<keyword evidence="5" id="KW-1185">Reference proteome</keyword>
<evidence type="ECO:0000256" key="1">
    <source>
        <dbReference type="ARBA" id="ARBA00023002"/>
    </source>
</evidence>
<dbReference type="EMBL" id="CVQH01024750">
    <property type="protein sequence ID" value="CRK37549.1"/>
    <property type="molecule type" value="Genomic_DNA"/>
</dbReference>
<dbReference type="PRINTS" id="PR00081">
    <property type="entry name" value="GDHRDH"/>
</dbReference>
<keyword evidence="1" id="KW-0560">Oxidoreductase</keyword>
<reference evidence="4" key="2">
    <citation type="journal article" date="2021" name="Mol. Plant Pathol.">
        <title>A 20-kb lineage-specific genomic region tames virulence in pathogenic amphidiploid Verticillium longisporum.</title>
        <authorList>
            <person name="Harting R."/>
            <person name="Starke J."/>
            <person name="Kusch H."/>
            <person name="Poggeler S."/>
            <person name="Maurus I."/>
            <person name="Schluter R."/>
            <person name="Landesfeind M."/>
            <person name="Bulla I."/>
            <person name="Nowrousian M."/>
            <person name="de Jonge R."/>
            <person name="Stahlhut G."/>
            <person name="Hoff K.J."/>
            <person name="Asshauer K.P."/>
            <person name="Thurmer A."/>
            <person name="Stanke M."/>
            <person name="Daniel R."/>
            <person name="Morgenstern B."/>
            <person name="Thomma B.P.H.J."/>
            <person name="Kronstad J.W."/>
            <person name="Braus-Stromeyer S.A."/>
            <person name="Braus G.H."/>
        </authorList>
    </citation>
    <scope>NUCLEOTIDE SEQUENCE</scope>
    <source>
        <strain evidence="4">Vl32</strain>
    </source>
</reference>
<dbReference type="PANTHER" id="PTHR43157">
    <property type="entry name" value="PHOSPHATIDYLINOSITOL-GLYCAN BIOSYNTHESIS CLASS F PROTEIN-RELATED"/>
    <property type="match status" value="1"/>
</dbReference>
<dbReference type="PANTHER" id="PTHR43157:SF31">
    <property type="entry name" value="PHOSPHATIDYLINOSITOL-GLYCAN BIOSYNTHESIS CLASS F PROTEIN"/>
    <property type="match status" value="1"/>
</dbReference>
<dbReference type="STRING" id="100787.A0A0G4MTK2"/>
<sequence length="312" mass="35130">MTTLRRSTFLPYKATLTEENLPDQSDKVFIVTGGNSGVGKELVKILYQHNARVWIATRSKERTDEAIAEIKKAHPKSKGQLLLLKLVLDDLTTIKQSASEFASQETRLDVIWNNAGVMLPAEGSKTAQGFELQLGVNSLAHFLFIKFLTPLLQETARTAPPRSVRIVWVSSMSADFAPKPAIDFGNMDYHKDEDNMTKYNRSKVGNLIHAAEFDRRFPESNIVSVSLNPGLLKTNLQRNFGAAQKFQVKLMGKPAKYGAYTELFAGLDSSITSKDKWITPFGRREEPRADIVEPELGKRYWDWCEDQVSSFL</sequence>
<name>A0A0G4MTK2_VERLO</name>
<dbReference type="InterPro" id="IPR002347">
    <property type="entry name" value="SDR_fam"/>
</dbReference>
<dbReference type="GO" id="GO:0016491">
    <property type="term" value="F:oxidoreductase activity"/>
    <property type="evidence" value="ECO:0007669"/>
    <property type="project" value="UniProtKB-KW"/>
</dbReference>
<dbReference type="EMBL" id="JAEMWZ010000032">
    <property type="protein sequence ID" value="KAG7141374.1"/>
    <property type="molecule type" value="Genomic_DNA"/>
</dbReference>
<evidence type="ECO:0000313" key="4">
    <source>
        <dbReference type="EMBL" id="KAG7141374.1"/>
    </source>
</evidence>
<evidence type="ECO:0000313" key="6">
    <source>
        <dbReference type="Proteomes" id="UP000045706"/>
    </source>
</evidence>
<dbReference type="Pfam" id="PF00106">
    <property type="entry name" value="adh_short"/>
    <property type="match status" value="1"/>
</dbReference>
<evidence type="ECO:0000313" key="2">
    <source>
        <dbReference type="EMBL" id="CRK35407.1"/>
    </source>
</evidence>
<reference evidence="5 6" key="1">
    <citation type="submission" date="2015-05" db="EMBL/GenBank/DDBJ databases">
        <authorList>
            <person name="Fogelqvist Johan"/>
        </authorList>
    </citation>
    <scope>NUCLEOTIDE SEQUENCE [LARGE SCALE GENOMIC DNA]</scope>
    <source>
        <strain evidence="3">VL1</strain>
        <strain evidence="2">VL2</strain>
    </source>
</reference>
<dbReference type="EMBL" id="CVQI01027779">
    <property type="protein sequence ID" value="CRK35407.1"/>
    <property type="molecule type" value="Genomic_DNA"/>
</dbReference>
<dbReference type="Proteomes" id="UP000044602">
    <property type="component" value="Unassembled WGS sequence"/>
</dbReference>
<protein>
    <submittedName>
        <fullName evidence="4">Short-chain dehydrogenase/reductase pkfC like protein</fullName>
    </submittedName>
</protein>
<evidence type="ECO:0000313" key="5">
    <source>
        <dbReference type="Proteomes" id="UP000044602"/>
    </source>
</evidence>
<dbReference type="OrthoDB" id="191139at2759"/>
<dbReference type="Proteomes" id="UP000045706">
    <property type="component" value="Unassembled WGS sequence"/>
</dbReference>
<organism evidence="3 5">
    <name type="scientific">Verticillium longisporum</name>
    <name type="common">Verticillium dahliae var. longisporum</name>
    <dbReference type="NCBI Taxonomy" id="100787"/>
    <lineage>
        <taxon>Eukaryota</taxon>
        <taxon>Fungi</taxon>
        <taxon>Dikarya</taxon>
        <taxon>Ascomycota</taxon>
        <taxon>Pezizomycotina</taxon>
        <taxon>Sordariomycetes</taxon>
        <taxon>Hypocreomycetidae</taxon>
        <taxon>Glomerellales</taxon>
        <taxon>Plectosphaerellaceae</taxon>
        <taxon>Verticillium</taxon>
    </lineage>
</organism>
<dbReference type="SUPFAM" id="SSF51735">
    <property type="entry name" value="NAD(P)-binding Rossmann-fold domains"/>
    <property type="match status" value="1"/>
</dbReference>
<dbReference type="InterPro" id="IPR036291">
    <property type="entry name" value="NAD(P)-bd_dom_sf"/>
</dbReference>
<accession>A0A0G4MTK2</accession>